<keyword evidence="6" id="KW-0391">Immunity</keyword>
<protein>
    <recommendedName>
        <fullName evidence="7">RZ-type domain-containing protein</fullName>
    </recommendedName>
</protein>
<evidence type="ECO:0000256" key="4">
    <source>
        <dbReference type="ARBA" id="ARBA00022771"/>
    </source>
</evidence>
<reference evidence="9" key="1">
    <citation type="journal article" date="2010" name="Nature">
        <title>The Amphimedon queenslandica genome and the evolution of animal complexity.</title>
        <authorList>
            <person name="Srivastava M."/>
            <person name="Simakov O."/>
            <person name="Chapman J."/>
            <person name="Fahey B."/>
            <person name="Gauthier M.E."/>
            <person name="Mitros T."/>
            <person name="Richards G.S."/>
            <person name="Conaco C."/>
            <person name="Dacre M."/>
            <person name="Hellsten U."/>
            <person name="Larroux C."/>
            <person name="Putnam N.H."/>
            <person name="Stanke M."/>
            <person name="Adamska M."/>
            <person name="Darling A."/>
            <person name="Degnan S.M."/>
            <person name="Oakley T.H."/>
            <person name="Plachetzki D.C."/>
            <person name="Zhai Y."/>
            <person name="Adamski M."/>
            <person name="Calcino A."/>
            <person name="Cummins S.F."/>
            <person name="Goodstein D.M."/>
            <person name="Harris C."/>
            <person name="Jackson D.J."/>
            <person name="Leys S.P."/>
            <person name="Shu S."/>
            <person name="Woodcroft B.J."/>
            <person name="Vervoort M."/>
            <person name="Kosik K.S."/>
            <person name="Manning G."/>
            <person name="Degnan B.M."/>
            <person name="Rokhsar D.S."/>
        </authorList>
    </citation>
    <scope>NUCLEOTIDE SEQUENCE [LARGE SCALE GENOMIC DNA]</scope>
</reference>
<keyword evidence="3" id="KW-0479">Metal-binding</keyword>
<dbReference type="PANTHER" id="PTHR22605:SF16">
    <property type="entry name" value="E3 UBIQUITIN-PROTEIN LIGASE RNF213"/>
    <property type="match status" value="1"/>
</dbReference>
<evidence type="ECO:0000256" key="1">
    <source>
        <dbReference type="ARBA" id="ARBA00004496"/>
    </source>
</evidence>
<keyword evidence="9" id="KW-1185">Reference proteome</keyword>
<dbReference type="GO" id="GO:0002376">
    <property type="term" value="P:immune system process"/>
    <property type="evidence" value="ECO:0007669"/>
    <property type="project" value="UniProtKB-KW"/>
</dbReference>
<dbReference type="PROSITE" id="PS51981">
    <property type="entry name" value="ZF_RZ"/>
    <property type="match status" value="1"/>
</dbReference>
<evidence type="ECO:0000256" key="3">
    <source>
        <dbReference type="ARBA" id="ARBA00022723"/>
    </source>
</evidence>
<keyword evidence="4" id="KW-0863">Zinc-finger</keyword>
<evidence type="ECO:0000259" key="7">
    <source>
        <dbReference type="PROSITE" id="PS51981"/>
    </source>
</evidence>
<dbReference type="GO" id="GO:0016887">
    <property type="term" value="F:ATP hydrolysis activity"/>
    <property type="evidence" value="ECO:0007669"/>
    <property type="project" value="InterPro"/>
</dbReference>
<dbReference type="GO" id="GO:0008270">
    <property type="term" value="F:zinc ion binding"/>
    <property type="evidence" value="ECO:0007669"/>
    <property type="project" value="UniProtKB-KW"/>
</dbReference>
<dbReference type="Proteomes" id="UP000007879">
    <property type="component" value="Unassembled WGS sequence"/>
</dbReference>
<dbReference type="EnsemblMetazoa" id="XM_020005027.1">
    <property type="protein sequence ID" value="XP_019860586.1"/>
    <property type="gene ID" value="LOC105315107"/>
</dbReference>
<dbReference type="GeneID" id="105315107"/>
<sequence length="1469" mass="168933">MEEQRPDLCNEWVLNEALSVAVPGTGETLAAESEFDCEFPFFWLIKEAIESKWESVRSLLDDHRQNVHVGLCDMLHDDPVANVLMRVPEEHWSELCLLYLNDVLRSVHMVPHHKASDEYEILKNALNALINGPDLSPHKSLLSFLAAVHVVYNEYEKEIVWFGQLTAQIPGILLQLAREDFCDCQYFKLPLYAVRVSISLDNLALPLSPDTREYVCQRLVKLQLCQNSIDSILTLAPNNEFTQEIRTTWQRVRAVQLFIEHVALKCSHDQDDEKFIAFVQYAIRINVRLKCEFVKKEAIINVEKVLRTVDREAKSKLKFSGKMKEMLRECCKSYFMEVVSSLCFGQATPPEPDLISELLNIVITEQNKTKEFTYSEEEKADKVPVIRTFLLQLLLEHNMEEVKQHLSSYFEKAQHLIQNDHNLCLLCIQCLEDAIYKQHGQFSLQMKVEKALSTIEQGKKLISGSETPYPGEVISLEYLEGVSMLRFSLSVIAELIYYQYSNKETEGITYTHHSQLLLNKAKECCSDDHLNEDDTGPGVFLLKQLGKQYGVAFLTNLTSDPTMQWVVPRSLRQSDHEDTHQVNDPFVIYDGYDKFQTILTDAVYGKDLTQLQATIQSLSTADVVPLLVGTYQVISGSAVFTAESKIISDTIKKEVLATIRQCNGLKKELLLIAQHLIEDNTYHSRLEVMTLRPGMSPQNRLLTDLVTHVAIAVQCTSNKLLTPFIEMISRPGDLKDCFLPTMPDDSLPDVRNAVGAGQFYECPRGHPYFVSECGRPLQQYTCPICHSRIGGQNHTLESTNRIARTTDITETGYALGQPHQRESMPSTERSLSVPACAIIRALMHSSLLWTSCTNEHSMNNLLDLIKTPVAPNNVSLFFWQHLSYDIKMLSASLGKSQDDACLILHILLKNIATLNPRGGNATNLSSKEHRREWEKSFHDLYIKPVLTNLDANLHKVTDLILNHKKEERDRLFYVIHERVQIPPNVIVPHLWSYHSRITLKNVLQVLQAEKETYPILYEFLIQDQFLRATQYLPSIIKLQQQMYKMSHKKLDKKEATQWTIRDYLKGFRQPRGTQGENKRNQFQDRLNCVIKAWNLVKERLKDAHVHVDPNIIQSLSWDEKTPLSYLIPTLTGDGACTVALVGLLVGIHNDFLEKCHSQLETKLKKNKSKMCKVPASQIQLCHLLDYEHQILSIVLSHCHYSLKHGKGHDVNYDFAALEKHIVDRFIHGKPYIQLEFPQVVYRKDVYTAEAFANIRKNVQPQRQLTVKQQTDIVHELHSMKHLRECLDVVEIVIGFLSSGKSSSKTELKTYIKRVVRIDEKRFTSKKAMEYCTLGHILSLWETLSVQMAKCLTIRSQEAFDSFGEELMKNLSKDQVEKLKSYLKGIDVPPFLNLLYEFIETTVRHYESNHIDITWSLSDTLYLHLENSELEYLLPEDFQKKFPKSITVDQTVEVWKTIVMFQYDYEQKIA</sequence>
<keyword evidence="2" id="KW-0963">Cytoplasm</keyword>
<comment type="subcellular location">
    <subcellularLocation>
        <location evidence="1">Cytoplasm</location>
    </subcellularLocation>
</comment>
<reference evidence="8" key="2">
    <citation type="submission" date="2024-06" db="UniProtKB">
        <authorList>
            <consortium name="EnsemblMetazoa"/>
        </authorList>
    </citation>
    <scope>IDENTIFICATION</scope>
</reference>
<evidence type="ECO:0000313" key="9">
    <source>
        <dbReference type="Proteomes" id="UP000007879"/>
    </source>
</evidence>
<dbReference type="KEGG" id="aqu:105315107"/>
<dbReference type="RefSeq" id="XP_019860586.1">
    <property type="nucleotide sequence ID" value="XM_020005027.1"/>
</dbReference>
<dbReference type="GO" id="GO:0004842">
    <property type="term" value="F:ubiquitin-protein transferase activity"/>
    <property type="evidence" value="ECO:0007669"/>
    <property type="project" value="InterPro"/>
</dbReference>
<evidence type="ECO:0000256" key="2">
    <source>
        <dbReference type="ARBA" id="ARBA00022490"/>
    </source>
</evidence>
<evidence type="ECO:0000256" key="6">
    <source>
        <dbReference type="ARBA" id="ARBA00022859"/>
    </source>
</evidence>
<accession>A0AAN0JTY2</accession>
<dbReference type="GO" id="GO:0005737">
    <property type="term" value="C:cytoplasm"/>
    <property type="evidence" value="ECO:0007669"/>
    <property type="project" value="UniProtKB-SubCell"/>
</dbReference>
<evidence type="ECO:0000313" key="8">
    <source>
        <dbReference type="EnsemblMetazoa" id="XP_019860586.1"/>
    </source>
</evidence>
<dbReference type="InterPro" id="IPR046439">
    <property type="entry name" value="ZF_RZ_dom"/>
</dbReference>
<dbReference type="PANTHER" id="PTHR22605">
    <property type="entry name" value="RZ-TYPE DOMAIN-CONTAINING PROTEIN"/>
    <property type="match status" value="1"/>
</dbReference>
<organism evidence="8 9">
    <name type="scientific">Amphimedon queenslandica</name>
    <name type="common">Sponge</name>
    <dbReference type="NCBI Taxonomy" id="400682"/>
    <lineage>
        <taxon>Eukaryota</taxon>
        <taxon>Metazoa</taxon>
        <taxon>Porifera</taxon>
        <taxon>Demospongiae</taxon>
        <taxon>Heteroscleromorpha</taxon>
        <taxon>Haplosclerida</taxon>
        <taxon>Niphatidae</taxon>
        <taxon>Amphimedon</taxon>
    </lineage>
</organism>
<feature type="domain" description="RZ-type" evidence="7">
    <location>
        <begin position="742"/>
        <end position="811"/>
    </location>
</feature>
<proteinExistence type="predicted"/>
<dbReference type="InterPro" id="IPR031248">
    <property type="entry name" value="RNF213"/>
</dbReference>
<name>A0AAN0JTY2_AMPQE</name>
<keyword evidence="5" id="KW-0862">Zinc</keyword>
<evidence type="ECO:0000256" key="5">
    <source>
        <dbReference type="ARBA" id="ARBA00022833"/>
    </source>
</evidence>
<dbReference type="Pfam" id="PF20173">
    <property type="entry name" value="ZnF_RZ-type"/>
    <property type="match status" value="1"/>
</dbReference>